<evidence type="ECO:0000256" key="7">
    <source>
        <dbReference type="ARBA" id="ARBA00022989"/>
    </source>
</evidence>
<feature type="transmembrane region" description="Helical" evidence="9">
    <location>
        <begin position="288"/>
        <end position="307"/>
    </location>
</feature>
<name>A0ABX2T9N5_9PROT</name>
<feature type="transmembrane region" description="Helical" evidence="9">
    <location>
        <begin position="248"/>
        <end position="268"/>
    </location>
</feature>
<evidence type="ECO:0000256" key="1">
    <source>
        <dbReference type="ARBA" id="ARBA00004651"/>
    </source>
</evidence>
<dbReference type="Pfam" id="PF12399">
    <property type="entry name" value="BCA_ABC_TP_C"/>
    <property type="match status" value="1"/>
</dbReference>
<keyword evidence="6 11" id="KW-0067">ATP-binding</keyword>
<dbReference type="InterPro" id="IPR001851">
    <property type="entry name" value="ABC_transp_permease"/>
</dbReference>
<reference evidence="11 12" key="1">
    <citation type="submission" date="2020-05" db="EMBL/GenBank/DDBJ databases">
        <title>Azospirillum oleiclasticum sp. nov, a nitrogen-fixing and heavy crude oil-emulsifying bacterium isolated from the crude oil of Yumen Oilfield.</title>
        <authorList>
            <person name="Wu D."/>
            <person name="Cai M."/>
            <person name="Zhang X."/>
        </authorList>
    </citation>
    <scope>NUCLEOTIDE SEQUENCE [LARGE SCALE GENOMIC DNA]</scope>
    <source>
        <strain evidence="11 12">ROY-1-1-2</strain>
    </source>
</reference>
<dbReference type="Pfam" id="PF02653">
    <property type="entry name" value="BPD_transp_2"/>
    <property type="match status" value="1"/>
</dbReference>
<evidence type="ECO:0000256" key="9">
    <source>
        <dbReference type="SAM" id="Phobius"/>
    </source>
</evidence>
<dbReference type="EMBL" id="JABFDB010000010">
    <property type="protein sequence ID" value="NYZ21041.1"/>
    <property type="molecule type" value="Genomic_DNA"/>
</dbReference>
<dbReference type="PANTHER" id="PTHR45772:SF7">
    <property type="entry name" value="AMINO ACID ABC TRANSPORTER ATP-BINDING PROTEIN"/>
    <property type="match status" value="1"/>
</dbReference>
<keyword evidence="3" id="KW-1003">Cell membrane</keyword>
<dbReference type="InterPro" id="IPR051120">
    <property type="entry name" value="ABC_AA/LPS_Transport"/>
</dbReference>
<keyword evidence="7 9" id="KW-1133">Transmembrane helix</keyword>
<comment type="caution">
    <text evidence="11">The sequence shown here is derived from an EMBL/GenBank/DDBJ whole genome shotgun (WGS) entry which is preliminary data.</text>
</comment>
<evidence type="ECO:0000256" key="2">
    <source>
        <dbReference type="ARBA" id="ARBA00022448"/>
    </source>
</evidence>
<feature type="domain" description="ABC transporter" evidence="10">
    <location>
        <begin position="353"/>
        <end position="585"/>
    </location>
</feature>
<evidence type="ECO:0000256" key="8">
    <source>
        <dbReference type="ARBA" id="ARBA00023136"/>
    </source>
</evidence>
<dbReference type="InterPro" id="IPR027417">
    <property type="entry name" value="P-loop_NTPase"/>
</dbReference>
<protein>
    <submittedName>
        <fullName evidence="11">Branched-chain amino acid ABC transporter ATP-binding protein/permease</fullName>
    </submittedName>
</protein>
<dbReference type="CDD" id="cd06581">
    <property type="entry name" value="TM_PBP1_LivM_like"/>
    <property type="match status" value="1"/>
</dbReference>
<evidence type="ECO:0000256" key="3">
    <source>
        <dbReference type="ARBA" id="ARBA00022475"/>
    </source>
</evidence>
<feature type="transmembrane region" description="Helical" evidence="9">
    <location>
        <begin position="6"/>
        <end position="26"/>
    </location>
</feature>
<feature type="transmembrane region" description="Helical" evidence="9">
    <location>
        <begin position="33"/>
        <end position="51"/>
    </location>
</feature>
<comment type="subcellular location">
    <subcellularLocation>
        <location evidence="1">Cell membrane</location>
        <topology evidence="1">Multi-pass membrane protein</topology>
    </subcellularLocation>
</comment>
<dbReference type="PROSITE" id="PS50893">
    <property type="entry name" value="ABC_TRANSPORTER_2"/>
    <property type="match status" value="1"/>
</dbReference>
<dbReference type="Gene3D" id="3.40.50.300">
    <property type="entry name" value="P-loop containing nucleotide triphosphate hydrolases"/>
    <property type="match status" value="1"/>
</dbReference>
<keyword evidence="5" id="KW-0547">Nucleotide-binding</keyword>
<feature type="transmembrane region" description="Helical" evidence="9">
    <location>
        <begin position="113"/>
        <end position="134"/>
    </location>
</feature>
<keyword evidence="4 9" id="KW-0812">Transmembrane</keyword>
<sequence length="591" mass="62742">MTMPVLRSLAPVLAIAAVFGLVATLLDNSYHQLMLTLVLVWACLGLSWNLLSGYTGLVSFGHAAFFGLGAYGTVLAHVHLGLTPWIGIPLSGVLGAAAGLLVGLPTFRLRGHYFALAMLAYPLALLYVFEWLGLQEVSVPMEREAPAAYMQFRDGRVYAWLALGLLIVIIAVTRWVERTRFGMALLAIKQNEAAAEAAGIDTLAWKLRAITLSGAIAGAVGGFYAVILLVVTPAAVFGMLVSAQALTVAMFGGVGTVWGPIIGATILIPVSETLHAELGGMLPGIQGVVYGIAIVAVILVAPEGIYWKLRDRFGRRAKADAAARTAAAPPVPVDGTVQRLPVRRPPPDTAVVLEVRGVSKSFGGLRAVRDVGFEVRRGEILGIIGPNGAGKTTLFNLLNGFLTPDAGRVLVHGADMAGRKPHVLCRAGIGRTFQVMRPFARMTVAENVVIGAYVRAATDGEARRLAADAIARVGLSDVADRVAGGLTTKQLRLMELARALAGKPEILLLDETLAGLGHADVGDVIEVVRRLADEAMTIVIIEHTMQAMVRLVDRFVVLDHGAVLTEGTPDSITRNERVIEAYLGKKWTAHA</sequence>
<evidence type="ECO:0000259" key="10">
    <source>
        <dbReference type="PROSITE" id="PS50893"/>
    </source>
</evidence>
<organism evidence="11 12">
    <name type="scientific">Azospirillum oleiclasticum</name>
    <dbReference type="NCBI Taxonomy" id="2735135"/>
    <lineage>
        <taxon>Bacteria</taxon>
        <taxon>Pseudomonadati</taxon>
        <taxon>Pseudomonadota</taxon>
        <taxon>Alphaproteobacteria</taxon>
        <taxon>Rhodospirillales</taxon>
        <taxon>Azospirillaceae</taxon>
        <taxon>Azospirillum</taxon>
    </lineage>
</organism>
<proteinExistence type="predicted"/>
<dbReference type="InterPro" id="IPR032823">
    <property type="entry name" value="BCA_ABC_TP_C"/>
</dbReference>
<dbReference type="InterPro" id="IPR003439">
    <property type="entry name" value="ABC_transporter-like_ATP-bd"/>
</dbReference>
<accession>A0ABX2T9N5</accession>
<keyword evidence="12" id="KW-1185">Reference proteome</keyword>
<keyword evidence="2" id="KW-0813">Transport</keyword>
<keyword evidence="8 9" id="KW-0472">Membrane</keyword>
<dbReference type="RefSeq" id="WP_180282815.1">
    <property type="nucleotide sequence ID" value="NZ_JABFDB010000010.1"/>
</dbReference>
<evidence type="ECO:0000256" key="6">
    <source>
        <dbReference type="ARBA" id="ARBA00022840"/>
    </source>
</evidence>
<dbReference type="Pfam" id="PF00005">
    <property type="entry name" value="ABC_tran"/>
    <property type="match status" value="1"/>
</dbReference>
<dbReference type="PANTHER" id="PTHR45772">
    <property type="entry name" value="CONSERVED COMPONENT OF ABC TRANSPORTER FOR NATURAL AMINO ACIDS-RELATED"/>
    <property type="match status" value="1"/>
</dbReference>
<evidence type="ECO:0000256" key="4">
    <source>
        <dbReference type="ARBA" id="ARBA00022692"/>
    </source>
</evidence>
<dbReference type="InterPro" id="IPR003593">
    <property type="entry name" value="AAA+_ATPase"/>
</dbReference>
<evidence type="ECO:0000313" key="12">
    <source>
        <dbReference type="Proteomes" id="UP000584642"/>
    </source>
</evidence>
<evidence type="ECO:0000313" key="11">
    <source>
        <dbReference type="EMBL" id="NYZ21041.1"/>
    </source>
</evidence>
<dbReference type="SMART" id="SM00382">
    <property type="entry name" value="AAA"/>
    <property type="match status" value="1"/>
</dbReference>
<feature type="transmembrane region" description="Helical" evidence="9">
    <location>
        <begin position="57"/>
        <end position="78"/>
    </location>
</feature>
<dbReference type="CDD" id="cd03219">
    <property type="entry name" value="ABC_Mj1267_LivG_branched"/>
    <property type="match status" value="1"/>
</dbReference>
<dbReference type="InterPro" id="IPR043428">
    <property type="entry name" value="LivM-like"/>
</dbReference>
<dbReference type="GO" id="GO:0005524">
    <property type="term" value="F:ATP binding"/>
    <property type="evidence" value="ECO:0007669"/>
    <property type="project" value="UniProtKB-KW"/>
</dbReference>
<feature type="transmembrane region" description="Helical" evidence="9">
    <location>
        <begin position="155"/>
        <end position="176"/>
    </location>
</feature>
<evidence type="ECO:0000256" key="5">
    <source>
        <dbReference type="ARBA" id="ARBA00022741"/>
    </source>
</evidence>
<feature type="transmembrane region" description="Helical" evidence="9">
    <location>
        <begin position="215"/>
        <end position="241"/>
    </location>
</feature>
<dbReference type="SUPFAM" id="SSF52540">
    <property type="entry name" value="P-loop containing nucleoside triphosphate hydrolases"/>
    <property type="match status" value="1"/>
</dbReference>
<dbReference type="Proteomes" id="UP000584642">
    <property type="component" value="Unassembled WGS sequence"/>
</dbReference>
<gene>
    <name evidence="11" type="ORF">HND93_15100</name>
</gene>
<feature type="transmembrane region" description="Helical" evidence="9">
    <location>
        <begin position="85"/>
        <end position="107"/>
    </location>
</feature>